<name>A0AAD6SYJ5_9AGAR</name>
<evidence type="ECO:0000313" key="2">
    <source>
        <dbReference type="EMBL" id="KAJ7035807.1"/>
    </source>
</evidence>
<protein>
    <submittedName>
        <fullName evidence="2">Uncharacterized protein</fullName>
    </submittedName>
</protein>
<sequence length="186" mass="20408">MVFDGVATPIAVQFILPEDCIAIAERGSVAGVHENVKAVEDPARAKGNDPVRVNPGYLGDPELRLLESQDQTISDDGGPAKPAATGSDEREKMEVWKHRRQLIRYTTRAAGRPGSASDADSGRIPPKSHRFKFEPSANQAAARSPCGRTEFIALKSFVTVQVDQMVKWARIPWRQTIKIEDASFLV</sequence>
<organism evidence="2 3">
    <name type="scientific">Mycena alexandri</name>
    <dbReference type="NCBI Taxonomy" id="1745969"/>
    <lineage>
        <taxon>Eukaryota</taxon>
        <taxon>Fungi</taxon>
        <taxon>Dikarya</taxon>
        <taxon>Basidiomycota</taxon>
        <taxon>Agaricomycotina</taxon>
        <taxon>Agaricomycetes</taxon>
        <taxon>Agaricomycetidae</taxon>
        <taxon>Agaricales</taxon>
        <taxon>Marasmiineae</taxon>
        <taxon>Mycenaceae</taxon>
        <taxon>Mycena</taxon>
    </lineage>
</organism>
<feature type="region of interest" description="Disordered" evidence="1">
    <location>
        <begin position="109"/>
        <end position="140"/>
    </location>
</feature>
<comment type="caution">
    <text evidence="2">The sequence shown here is derived from an EMBL/GenBank/DDBJ whole genome shotgun (WGS) entry which is preliminary data.</text>
</comment>
<evidence type="ECO:0000313" key="3">
    <source>
        <dbReference type="Proteomes" id="UP001218188"/>
    </source>
</evidence>
<gene>
    <name evidence="2" type="ORF">C8F04DRAFT_1182086</name>
</gene>
<evidence type="ECO:0000256" key="1">
    <source>
        <dbReference type="SAM" id="MobiDB-lite"/>
    </source>
</evidence>
<dbReference type="AlphaFoldDB" id="A0AAD6SYJ5"/>
<keyword evidence="3" id="KW-1185">Reference proteome</keyword>
<accession>A0AAD6SYJ5</accession>
<reference evidence="2" key="1">
    <citation type="submission" date="2023-03" db="EMBL/GenBank/DDBJ databases">
        <title>Massive genome expansion in bonnet fungi (Mycena s.s.) driven by repeated elements and novel gene families across ecological guilds.</title>
        <authorList>
            <consortium name="Lawrence Berkeley National Laboratory"/>
            <person name="Harder C.B."/>
            <person name="Miyauchi S."/>
            <person name="Viragh M."/>
            <person name="Kuo A."/>
            <person name="Thoen E."/>
            <person name="Andreopoulos B."/>
            <person name="Lu D."/>
            <person name="Skrede I."/>
            <person name="Drula E."/>
            <person name="Henrissat B."/>
            <person name="Morin E."/>
            <person name="Kohler A."/>
            <person name="Barry K."/>
            <person name="LaButti K."/>
            <person name="Morin E."/>
            <person name="Salamov A."/>
            <person name="Lipzen A."/>
            <person name="Mereny Z."/>
            <person name="Hegedus B."/>
            <person name="Baldrian P."/>
            <person name="Stursova M."/>
            <person name="Weitz H."/>
            <person name="Taylor A."/>
            <person name="Grigoriev I.V."/>
            <person name="Nagy L.G."/>
            <person name="Martin F."/>
            <person name="Kauserud H."/>
        </authorList>
    </citation>
    <scope>NUCLEOTIDE SEQUENCE</scope>
    <source>
        <strain evidence="2">CBHHK200</strain>
    </source>
</reference>
<dbReference type="Proteomes" id="UP001218188">
    <property type="component" value="Unassembled WGS sequence"/>
</dbReference>
<proteinExistence type="predicted"/>
<dbReference type="EMBL" id="JARJCM010000048">
    <property type="protein sequence ID" value="KAJ7035807.1"/>
    <property type="molecule type" value="Genomic_DNA"/>
</dbReference>
<feature type="region of interest" description="Disordered" evidence="1">
    <location>
        <begin position="70"/>
        <end position="93"/>
    </location>
</feature>